<evidence type="ECO:0000313" key="3">
    <source>
        <dbReference type="EMBL" id="MDU8995572.1"/>
    </source>
</evidence>
<proteinExistence type="predicted"/>
<feature type="compositionally biased region" description="Low complexity" evidence="1">
    <location>
        <begin position="37"/>
        <end position="69"/>
    </location>
</feature>
<accession>A0ABU3UNT2</accession>
<dbReference type="RefSeq" id="WP_316733377.1">
    <property type="nucleotide sequence ID" value="NZ_JARAKF010000001.1"/>
</dbReference>
<evidence type="ECO:0008006" key="5">
    <source>
        <dbReference type="Google" id="ProtNLM"/>
    </source>
</evidence>
<keyword evidence="2" id="KW-0732">Signal</keyword>
<feature type="chain" id="PRO_5047101432" description="Ig-like domain (Group 3)" evidence="2">
    <location>
        <begin position="27"/>
        <end position="627"/>
    </location>
</feature>
<evidence type="ECO:0000256" key="2">
    <source>
        <dbReference type="SAM" id="SignalP"/>
    </source>
</evidence>
<evidence type="ECO:0000313" key="4">
    <source>
        <dbReference type="Proteomes" id="UP001257627"/>
    </source>
</evidence>
<reference evidence="3 4" key="1">
    <citation type="submission" date="2023-02" db="EMBL/GenBank/DDBJ databases">
        <authorList>
            <person name="Maleckis M."/>
        </authorList>
    </citation>
    <scope>NUCLEOTIDE SEQUENCE [LARGE SCALE GENOMIC DNA]</scope>
    <source>
        <strain evidence="3 4">P8-A2</strain>
    </source>
</reference>
<sequence>MRTRSLVSAAVSAALGAALLAAPALAYGADGGTSGQDPAATATTNPTADPTSTDMPTSASSGTPSDTPSPSSPPIGEPSDTPTSADPTPSDPTPSDTPSGGSTPAPSSSAPADGTGAPVFGNVGSDPSDAGFLTVAVSSDSAVTEVSADLTELRGAAPATVAVTGFTLVSGTPQDGVWRSPRMSQLPSYGSYDVTVSAQDSDGDSTSSAHATTVDVEPKPVFADRSISPAALDVEHTHVTLSGRISLFDPITGDTSPLAGKQLSVVAENGFSAVTAADGSYAIDVAPKLNGLNATSVPVFLSFWIANPDGTSTYVLVDSKTLPVVVSPSRIRLDHSSVRIKFGAKVTSSGVVEYLYDGTWRPAKGVALEMGYYAKATSGTGGRFTLTYPYIPYDDGTFTVETSLDSYLADPYLTASHAQFKVDVINRTNICFCSSWIDEYSDLHIQGSMSASNGKVPPNRKLYVQQSADGKTGWKSLGWFTTKSDGTFNLDGYVSVPKGYWRLYSEGSSDYQPGYSNSVHFNRTATRITGFNAGPEPVRKGHTVTTTGTLQKLSGTKWVAFGKQRVYILFQAKGKKSWTSLGSVKADSRGHFTARFTAKQDGTWVGVYLASGSYVDAESYHDYVDVR</sequence>
<feature type="compositionally biased region" description="Low complexity" evidence="1">
    <location>
        <begin position="78"/>
        <end position="118"/>
    </location>
</feature>
<dbReference type="EMBL" id="JARAKF010000001">
    <property type="protein sequence ID" value="MDU8995572.1"/>
    <property type="molecule type" value="Genomic_DNA"/>
</dbReference>
<gene>
    <name evidence="3" type="ORF">PU648_25075</name>
</gene>
<evidence type="ECO:0000256" key="1">
    <source>
        <dbReference type="SAM" id="MobiDB-lite"/>
    </source>
</evidence>
<dbReference type="Proteomes" id="UP001257627">
    <property type="component" value="Unassembled WGS sequence"/>
</dbReference>
<organism evidence="3 4">
    <name type="scientific">Streptomyces mirabilis</name>
    <dbReference type="NCBI Taxonomy" id="68239"/>
    <lineage>
        <taxon>Bacteria</taxon>
        <taxon>Bacillati</taxon>
        <taxon>Actinomycetota</taxon>
        <taxon>Actinomycetes</taxon>
        <taxon>Kitasatosporales</taxon>
        <taxon>Streptomycetaceae</taxon>
        <taxon>Streptomyces</taxon>
    </lineage>
</organism>
<feature type="signal peptide" evidence="2">
    <location>
        <begin position="1"/>
        <end position="26"/>
    </location>
</feature>
<feature type="region of interest" description="Disordered" evidence="1">
    <location>
        <begin position="27"/>
        <end position="123"/>
    </location>
</feature>
<name>A0ABU3UNT2_9ACTN</name>
<keyword evidence="4" id="KW-1185">Reference proteome</keyword>
<protein>
    <recommendedName>
        <fullName evidence="5">Ig-like domain (Group 3)</fullName>
    </recommendedName>
</protein>
<comment type="caution">
    <text evidence="3">The sequence shown here is derived from an EMBL/GenBank/DDBJ whole genome shotgun (WGS) entry which is preliminary data.</text>
</comment>